<dbReference type="PRINTS" id="PR01021">
    <property type="entry name" value="OMPADOMAIN"/>
</dbReference>
<dbReference type="EMBL" id="JAUTAS010000001">
    <property type="protein sequence ID" value="MDQ1108150.1"/>
    <property type="molecule type" value="Genomic_DNA"/>
</dbReference>
<dbReference type="PRINTS" id="PR01023">
    <property type="entry name" value="NAFLGMOTY"/>
</dbReference>
<dbReference type="PANTHER" id="PTHR30329">
    <property type="entry name" value="STATOR ELEMENT OF FLAGELLAR MOTOR COMPLEX"/>
    <property type="match status" value="1"/>
</dbReference>
<dbReference type="CDD" id="cd07185">
    <property type="entry name" value="OmpA_C-like"/>
    <property type="match status" value="1"/>
</dbReference>
<keyword evidence="5" id="KW-0812">Transmembrane</keyword>
<dbReference type="InterPro" id="IPR027405">
    <property type="entry name" value="YidB-like"/>
</dbReference>
<dbReference type="InterPro" id="IPR050330">
    <property type="entry name" value="Bact_OuterMem_StrucFunc"/>
</dbReference>
<dbReference type="SUPFAM" id="SSF140804">
    <property type="entry name" value="YidB-like"/>
    <property type="match status" value="1"/>
</dbReference>
<dbReference type="RefSeq" id="WP_307106706.1">
    <property type="nucleotide sequence ID" value="NZ_JAUTAS010000001.1"/>
</dbReference>
<evidence type="ECO:0000313" key="7">
    <source>
        <dbReference type="EMBL" id="MDQ1108150.1"/>
    </source>
</evidence>
<keyword evidence="5" id="KW-1133">Transmembrane helix</keyword>
<evidence type="ECO:0000313" key="8">
    <source>
        <dbReference type="Proteomes" id="UP001226084"/>
    </source>
</evidence>
<dbReference type="Gene3D" id="3.40.1520.20">
    <property type="match status" value="1"/>
</dbReference>
<evidence type="ECO:0000256" key="3">
    <source>
        <dbReference type="ARBA" id="ARBA00023237"/>
    </source>
</evidence>
<gene>
    <name evidence="7" type="ORF">QE424_001309</name>
</gene>
<dbReference type="InterPro" id="IPR006664">
    <property type="entry name" value="OMP_bac"/>
</dbReference>
<evidence type="ECO:0000256" key="2">
    <source>
        <dbReference type="ARBA" id="ARBA00023136"/>
    </source>
</evidence>
<evidence type="ECO:0000256" key="4">
    <source>
        <dbReference type="PROSITE-ProRule" id="PRU00473"/>
    </source>
</evidence>
<name>A0AAP5AIK4_9GAMM</name>
<comment type="subcellular location">
    <subcellularLocation>
        <location evidence="1">Cell outer membrane</location>
    </subcellularLocation>
</comment>
<protein>
    <submittedName>
        <fullName evidence="7">OOP family OmpA-OmpF porin</fullName>
    </submittedName>
</protein>
<evidence type="ECO:0000256" key="5">
    <source>
        <dbReference type="SAM" id="Phobius"/>
    </source>
</evidence>
<reference evidence="7" key="1">
    <citation type="submission" date="2023-07" db="EMBL/GenBank/DDBJ databases">
        <title>Functional and genomic diversity of the sorghum phyllosphere microbiome.</title>
        <authorList>
            <person name="Shade A."/>
        </authorList>
    </citation>
    <scope>NUCLEOTIDE SEQUENCE</scope>
    <source>
        <strain evidence="7">SORGH_AS_0457</strain>
    </source>
</reference>
<evidence type="ECO:0000259" key="6">
    <source>
        <dbReference type="PROSITE" id="PS51123"/>
    </source>
</evidence>
<dbReference type="Proteomes" id="UP001226084">
    <property type="component" value="Unassembled WGS sequence"/>
</dbReference>
<organism evidence="7 8">
    <name type="scientific">Stenotrophomonas rhizophila</name>
    <dbReference type="NCBI Taxonomy" id="216778"/>
    <lineage>
        <taxon>Bacteria</taxon>
        <taxon>Pseudomonadati</taxon>
        <taxon>Pseudomonadota</taxon>
        <taxon>Gammaproteobacteria</taxon>
        <taxon>Lysobacterales</taxon>
        <taxon>Lysobacteraceae</taxon>
        <taxon>Stenotrophomonas</taxon>
    </lineage>
</organism>
<comment type="caution">
    <text evidence="7">The sequence shown here is derived from an EMBL/GenBank/DDBJ whole genome shotgun (WGS) entry which is preliminary data.</text>
</comment>
<keyword evidence="2 4" id="KW-0472">Membrane</keyword>
<dbReference type="Pfam" id="PF00691">
    <property type="entry name" value="OmpA"/>
    <property type="match status" value="1"/>
</dbReference>
<dbReference type="PANTHER" id="PTHR30329:SF21">
    <property type="entry name" value="LIPOPROTEIN YIAD-RELATED"/>
    <property type="match status" value="1"/>
</dbReference>
<dbReference type="InterPro" id="IPR045372">
    <property type="entry name" value="YidB"/>
</dbReference>
<proteinExistence type="predicted"/>
<dbReference type="GO" id="GO:0009279">
    <property type="term" value="C:cell outer membrane"/>
    <property type="evidence" value="ECO:0007669"/>
    <property type="project" value="UniProtKB-SubCell"/>
</dbReference>
<keyword evidence="3" id="KW-0998">Cell outer membrane</keyword>
<dbReference type="InterPro" id="IPR006665">
    <property type="entry name" value="OmpA-like"/>
</dbReference>
<feature type="transmembrane region" description="Helical" evidence="5">
    <location>
        <begin position="141"/>
        <end position="161"/>
    </location>
</feature>
<dbReference type="Pfam" id="PF20159">
    <property type="entry name" value="YidB"/>
    <property type="match status" value="1"/>
</dbReference>
<dbReference type="PROSITE" id="PS51123">
    <property type="entry name" value="OMPA_2"/>
    <property type="match status" value="1"/>
</dbReference>
<dbReference type="Gene3D" id="3.30.1330.60">
    <property type="entry name" value="OmpA-like domain"/>
    <property type="match status" value="1"/>
</dbReference>
<sequence length="427" mass="44061">MSSIETLVTEVARATGLGPNAQKFIGVVIEYIFKQPGGLAGLADRFSAAGLGDVFKSWFAGQPNMRAVDAGQIRSALGGQSIEDIASKAGVTPAVAPALLATALPAIVRAVTAGGVMPTALPAAFTGLLGTKGKKRTPFRLWRWLLPLLALLALAWCGWHSRNVAKAPAVTAPAANVAAVSTHPTLSFQNTDGKVTLNGTLGSVADKAKLLGAFAGAYGQTNVSSNIQVDTNVKQASWLGRLAELIPSLKQNGLQFALNGDSLKLDTSRLPEAERTAVSQLFQKELGNLEVEGLFDKGAAALGALPPGFSSDDLTQALNQTTITFETGSAVITRSSASILDGAAKAIQAAPPGARVEVEGHTDNVGNAETNQTLSEQRAKAVAAALAARGVPADRLLARGFGANRPVGDNTTEAGRAANRRIAYKAL</sequence>
<evidence type="ECO:0000256" key="1">
    <source>
        <dbReference type="ARBA" id="ARBA00004442"/>
    </source>
</evidence>
<accession>A0AAP5AIK4</accession>
<dbReference type="AlphaFoldDB" id="A0AAP5AIK4"/>
<dbReference type="SUPFAM" id="SSF103088">
    <property type="entry name" value="OmpA-like"/>
    <property type="match status" value="1"/>
</dbReference>
<feature type="domain" description="OmpA-like" evidence="6">
    <location>
        <begin position="312"/>
        <end position="427"/>
    </location>
</feature>
<dbReference type="InterPro" id="IPR036737">
    <property type="entry name" value="OmpA-like_sf"/>
</dbReference>
<dbReference type="Gene3D" id="1.10.10.690">
    <property type="entry name" value="YidB-like"/>
    <property type="match status" value="1"/>
</dbReference>